<dbReference type="AlphaFoldDB" id="A0A3M7RUW4"/>
<keyword evidence="2" id="KW-1185">Reference proteome</keyword>
<reference evidence="1 2" key="1">
    <citation type="journal article" date="2018" name="Sci. Rep.">
        <title>Genomic signatures of local adaptation to the degree of environmental predictability in rotifers.</title>
        <authorList>
            <person name="Franch-Gras L."/>
            <person name="Hahn C."/>
            <person name="Garcia-Roger E.M."/>
            <person name="Carmona M.J."/>
            <person name="Serra M."/>
            <person name="Gomez A."/>
        </authorList>
    </citation>
    <scope>NUCLEOTIDE SEQUENCE [LARGE SCALE GENOMIC DNA]</scope>
    <source>
        <strain evidence="1">HYR1</strain>
    </source>
</reference>
<dbReference type="EMBL" id="REGN01002563">
    <property type="protein sequence ID" value="RNA27316.1"/>
    <property type="molecule type" value="Genomic_DNA"/>
</dbReference>
<name>A0A3M7RUW4_BRAPC</name>
<evidence type="ECO:0000313" key="1">
    <source>
        <dbReference type="EMBL" id="RNA27316.1"/>
    </source>
</evidence>
<organism evidence="1 2">
    <name type="scientific">Brachionus plicatilis</name>
    <name type="common">Marine rotifer</name>
    <name type="synonym">Brachionus muelleri</name>
    <dbReference type="NCBI Taxonomy" id="10195"/>
    <lineage>
        <taxon>Eukaryota</taxon>
        <taxon>Metazoa</taxon>
        <taxon>Spiralia</taxon>
        <taxon>Gnathifera</taxon>
        <taxon>Rotifera</taxon>
        <taxon>Eurotatoria</taxon>
        <taxon>Monogononta</taxon>
        <taxon>Pseudotrocha</taxon>
        <taxon>Ploima</taxon>
        <taxon>Brachionidae</taxon>
        <taxon>Brachionus</taxon>
    </lineage>
</organism>
<dbReference type="Proteomes" id="UP000276133">
    <property type="component" value="Unassembled WGS sequence"/>
</dbReference>
<comment type="caution">
    <text evidence="1">The sequence shown here is derived from an EMBL/GenBank/DDBJ whole genome shotgun (WGS) entry which is preliminary data.</text>
</comment>
<gene>
    <name evidence="1" type="ORF">BpHYR1_034306</name>
</gene>
<proteinExistence type="predicted"/>
<accession>A0A3M7RUW4</accession>
<protein>
    <submittedName>
        <fullName evidence="1">Uncharacterized protein</fullName>
    </submittedName>
</protein>
<sequence length="62" mass="7608">MEIIKFYKMLNYKQICLIHLCLFFIKRILSATARLAWKRPTRRSPMQLLDTTCQWKIMKLNF</sequence>
<evidence type="ECO:0000313" key="2">
    <source>
        <dbReference type="Proteomes" id="UP000276133"/>
    </source>
</evidence>